<dbReference type="RefSeq" id="WP_160591697.1">
    <property type="nucleotide sequence ID" value="NZ_CP047895.1"/>
</dbReference>
<dbReference type="Proteomes" id="UP000464468">
    <property type="component" value="Chromosome"/>
</dbReference>
<evidence type="ECO:0000313" key="2">
    <source>
        <dbReference type="EMBL" id="QHL89967.1"/>
    </source>
</evidence>
<evidence type="ECO:0000313" key="3">
    <source>
        <dbReference type="Proteomes" id="UP000464468"/>
    </source>
</evidence>
<accession>A0A7Z2S7T5</accession>
<reference evidence="2 3" key="1">
    <citation type="submission" date="2020-01" db="EMBL/GenBank/DDBJ databases">
        <title>Sphingomonas sp. C33 whole genome sequece.</title>
        <authorList>
            <person name="Park C."/>
        </authorList>
    </citation>
    <scope>NUCLEOTIDE SEQUENCE [LARGE SCALE GENOMIC DNA]</scope>
    <source>
        <strain evidence="2 3">C33</strain>
    </source>
</reference>
<proteinExistence type="predicted"/>
<keyword evidence="3" id="KW-1185">Reference proteome</keyword>
<evidence type="ECO:0000256" key="1">
    <source>
        <dbReference type="SAM" id="MobiDB-lite"/>
    </source>
</evidence>
<dbReference type="EMBL" id="CP047895">
    <property type="protein sequence ID" value="QHL89967.1"/>
    <property type="molecule type" value="Genomic_DNA"/>
</dbReference>
<gene>
    <name evidence="2" type="ORF">GVO57_02905</name>
</gene>
<dbReference type="KEGG" id="schy:GVO57_02905"/>
<organism evidence="2 3">
    <name type="scientific">Sphingomonas changnyeongensis</name>
    <dbReference type="NCBI Taxonomy" id="2698679"/>
    <lineage>
        <taxon>Bacteria</taxon>
        <taxon>Pseudomonadati</taxon>
        <taxon>Pseudomonadota</taxon>
        <taxon>Alphaproteobacteria</taxon>
        <taxon>Sphingomonadales</taxon>
        <taxon>Sphingomonadaceae</taxon>
        <taxon>Sphingomonas</taxon>
    </lineage>
</organism>
<protein>
    <recommendedName>
        <fullName evidence="4">ACT domain-containing protein</fullName>
    </recommendedName>
</protein>
<feature type="region of interest" description="Disordered" evidence="1">
    <location>
        <begin position="81"/>
        <end position="118"/>
    </location>
</feature>
<dbReference type="AlphaFoldDB" id="A0A7Z2S7T5"/>
<evidence type="ECO:0008006" key="4">
    <source>
        <dbReference type="Google" id="ProtNLM"/>
    </source>
</evidence>
<sequence length="118" mass="12679">MKAASARISILATADPGTPARVLDQLAQRAILPRAVTMACLGDMVQMDVQLDPIADHALDLLVEKMRALIAVAKVRVTRNPAMAGGHTPPPRMPGRPRQDRLCRAAPSANPLVRETRS</sequence>
<name>A0A7Z2S7T5_9SPHN</name>